<dbReference type="EMBL" id="QXQB01000001">
    <property type="protein sequence ID" value="RJX41176.1"/>
    <property type="molecule type" value="Genomic_DNA"/>
</dbReference>
<name>A0A3A6PN77_9BACL</name>
<comment type="caution">
    <text evidence="1">The sequence shown here is derived from an EMBL/GenBank/DDBJ whole genome shotgun (WGS) entry which is preliminary data.</text>
</comment>
<accession>A0A3A6PN77</accession>
<dbReference type="RefSeq" id="WP_120107418.1">
    <property type="nucleotide sequence ID" value="NZ_QXQB01000001.1"/>
</dbReference>
<dbReference type="AlphaFoldDB" id="A0A3A6PN77"/>
<organism evidence="1 2">
    <name type="scientific">Paenibacillus pinisoli</name>
    <dbReference type="NCBI Taxonomy" id="1276110"/>
    <lineage>
        <taxon>Bacteria</taxon>
        <taxon>Bacillati</taxon>
        <taxon>Bacillota</taxon>
        <taxon>Bacilli</taxon>
        <taxon>Bacillales</taxon>
        <taxon>Paenibacillaceae</taxon>
        <taxon>Paenibacillus</taxon>
    </lineage>
</organism>
<gene>
    <name evidence="1" type="ORF">D3P09_04055</name>
</gene>
<sequence length="322" mass="34955">MKLVWVVMLSLLLTGCTIWGGDKEARQSRLPSAESDADNALTLSPAIAAASKPFNIEQAIYLGGSDHGDIYEAFGHLYAVGADQQAVEIGDPTVAKRGAKLSRSGSVLVYQFIDIANMSSPLTLALHAIDTGKVTVLDTASHSPAIGDYLWAGDQVLILVAENSRAPGFAMYSGSTGERTRTGQVFQRLSEGGGQSSFLLQFDPPEELLSISSRDYPITISVLTSNGALHNLLETSFYETQFLDVRLSEDRSAIAVWTHLVPDNSSQLLLAALDPSTWKTGEWQTYSTAPKKEGFIRFHTDRQIVLLSNEQSFRIPAMTESP</sequence>
<keyword evidence="2" id="KW-1185">Reference proteome</keyword>
<dbReference type="PROSITE" id="PS51257">
    <property type="entry name" value="PROKAR_LIPOPROTEIN"/>
    <property type="match status" value="1"/>
</dbReference>
<dbReference type="Proteomes" id="UP000267798">
    <property type="component" value="Unassembled WGS sequence"/>
</dbReference>
<evidence type="ECO:0000313" key="1">
    <source>
        <dbReference type="EMBL" id="RJX41176.1"/>
    </source>
</evidence>
<evidence type="ECO:0000313" key="2">
    <source>
        <dbReference type="Proteomes" id="UP000267798"/>
    </source>
</evidence>
<proteinExistence type="predicted"/>
<reference evidence="1 2" key="1">
    <citation type="submission" date="2018-09" db="EMBL/GenBank/DDBJ databases">
        <title>Paenibacillus aracenensis nov. sp. isolated from a cave in southern Spain.</title>
        <authorList>
            <person name="Jurado V."/>
            <person name="Gutierrez-Patricio S."/>
            <person name="Gonzalez-Pimentel J.L."/>
            <person name="Miller A.Z."/>
            <person name="Laiz L."/>
            <person name="Saiz-Jimenez C."/>
        </authorList>
    </citation>
    <scope>NUCLEOTIDE SEQUENCE [LARGE SCALE GENOMIC DNA]</scope>
    <source>
        <strain evidence="1 2">JCM 19203</strain>
    </source>
</reference>
<protein>
    <submittedName>
        <fullName evidence="1">Uncharacterized protein</fullName>
    </submittedName>
</protein>
<dbReference type="OrthoDB" id="2564712at2"/>